<name>A0A0M8NRR2_9EURO</name>
<gene>
    <name evidence="1" type="ORF">ACN38_g11109</name>
</gene>
<reference evidence="1 2" key="1">
    <citation type="submission" date="2015-08" db="EMBL/GenBank/DDBJ databases">
        <title>Genome sequencing of Penicillium nordicum.</title>
        <authorList>
            <person name="Nguyen H.D."/>
            <person name="Seifert K.A."/>
        </authorList>
    </citation>
    <scope>NUCLEOTIDE SEQUENCE [LARGE SCALE GENOMIC DNA]</scope>
    <source>
        <strain evidence="1 2">DAOMC 185683</strain>
    </source>
</reference>
<evidence type="ECO:0000313" key="1">
    <source>
        <dbReference type="EMBL" id="KOS38076.1"/>
    </source>
</evidence>
<accession>A0A0M8NRR2</accession>
<evidence type="ECO:0000313" key="2">
    <source>
        <dbReference type="Proteomes" id="UP000037696"/>
    </source>
</evidence>
<protein>
    <submittedName>
        <fullName evidence="1">Uncharacterized protein</fullName>
    </submittedName>
</protein>
<organism evidence="1 2">
    <name type="scientific">Penicillium nordicum</name>
    <dbReference type="NCBI Taxonomy" id="229535"/>
    <lineage>
        <taxon>Eukaryota</taxon>
        <taxon>Fungi</taxon>
        <taxon>Dikarya</taxon>
        <taxon>Ascomycota</taxon>
        <taxon>Pezizomycotina</taxon>
        <taxon>Eurotiomycetes</taxon>
        <taxon>Eurotiomycetidae</taxon>
        <taxon>Eurotiales</taxon>
        <taxon>Aspergillaceae</taxon>
        <taxon>Penicillium</taxon>
    </lineage>
</organism>
<comment type="caution">
    <text evidence="1">The sequence shown here is derived from an EMBL/GenBank/DDBJ whole genome shotgun (WGS) entry which is preliminary data.</text>
</comment>
<sequence length="146" mass="15398">MSSEAPILGDNEAGECLDENLLGRIVVRGTKDIESLMSSGIHANGGGTPLDNELLWSGGVVILKGSPLMELVETYIVGTDGEGLVKTLVRGGSVRSGVDVRLKRSVNCGVKVWKKVTGLTKPLCESGVLGSWLSYVAGEDVEKTRI</sequence>
<keyword evidence="2" id="KW-1185">Reference proteome</keyword>
<proteinExistence type="predicted"/>
<dbReference type="EMBL" id="LHQQ01000274">
    <property type="protein sequence ID" value="KOS38076.1"/>
    <property type="molecule type" value="Genomic_DNA"/>
</dbReference>
<dbReference type="AlphaFoldDB" id="A0A0M8NRR2"/>
<dbReference type="Proteomes" id="UP000037696">
    <property type="component" value="Unassembled WGS sequence"/>
</dbReference>